<dbReference type="Pfam" id="PF05635">
    <property type="entry name" value="23S_rRNA_IVP"/>
    <property type="match status" value="1"/>
</dbReference>
<name>A0ABZ0W2T7_9BACT</name>
<dbReference type="EMBL" id="CP139960">
    <property type="protein sequence ID" value="WQD37552.1"/>
    <property type="molecule type" value="Genomic_DNA"/>
</dbReference>
<dbReference type="PANTHER" id="PTHR38471:SF2">
    <property type="entry name" value="FOUR HELIX BUNDLE PROTEIN"/>
    <property type="match status" value="1"/>
</dbReference>
<dbReference type="RefSeq" id="WP_114791666.1">
    <property type="nucleotide sequence ID" value="NZ_CP139960.1"/>
</dbReference>
<dbReference type="Proteomes" id="UP001325680">
    <property type="component" value="Chromosome"/>
</dbReference>
<dbReference type="PIRSF" id="PIRSF035652">
    <property type="entry name" value="CHP02436"/>
    <property type="match status" value="1"/>
</dbReference>
<keyword evidence="2" id="KW-1185">Reference proteome</keyword>
<organism evidence="1 2">
    <name type="scientific">Niabella yanshanensis</name>
    <dbReference type="NCBI Taxonomy" id="577386"/>
    <lineage>
        <taxon>Bacteria</taxon>
        <taxon>Pseudomonadati</taxon>
        <taxon>Bacteroidota</taxon>
        <taxon>Chitinophagia</taxon>
        <taxon>Chitinophagales</taxon>
        <taxon>Chitinophagaceae</taxon>
        <taxon>Niabella</taxon>
    </lineage>
</organism>
<dbReference type="PANTHER" id="PTHR38471">
    <property type="entry name" value="FOUR HELIX BUNDLE PROTEIN"/>
    <property type="match status" value="1"/>
</dbReference>
<accession>A0ABZ0W2T7</accession>
<dbReference type="SUPFAM" id="SSF158446">
    <property type="entry name" value="IVS-encoded protein-like"/>
    <property type="match status" value="1"/>
</dbReference>
<dbReference type="Gene3D" id="1.20.1440.60">
    <property type="entry name" value="23S rRNA-intervening sequence"/>
    <property type="match status" value="1"/>
</dbReference>
<protein>
    <submittedName>
        <fullName evidence="1">Four helix bundle protein</fullName>
    </submittedName>
</protein>
<sequence length="129" mass="14752">MQKDLIEKNPILKLSFEFSLLIIDYCGKLDQDKKFAISKQLFRSGTSIGANAFEAQNSESKADFIHKIKISAKEADEAQYWLTLCDYSKEYPSASDLLIKLEEIGKILNKILSTSRKKNPFSYIPSFFI</sequence>
<gene>
    <name evidence="1" type="ORF">U0035_17920</name>
</gene>
<dbReference type="InterPro" id="IPR036583">
    <property type="entry name" value="23S_rRNA_IVS_sf"/>
</dbReference>
<dbReference type="NCBIfam" id="TIGR02436">
    <property type="entry name" value="four helix bundle protein"/>
    <property type="match status" value="1"/>
</dbReference>
<dbReference type="InterPro" id="IPR012657">
    <property type="entry name" value="23S_rRNA-intervening_sequence"/>
</dbReference>
<reference evidence="1 2" key="1">
    <citation type="submission" date="2023-12" db="EMBL/GenBank/DDBJ databases">
        <title>Genome sequencing and assembly of bacterial species from a model synthetic community.</title>
        <authorList>
            <person name="Hogle S.L."/>
        </authorList>
    </citation>
    <scope>NUCLEOTIDE SEQUENCE [LARGE SCALE GENOMIC DNA]</scope>
    <source>
        <strain evidence="1 2">HAMBI_3031</strain>
    </source>
</reference>
<proteinExistence type="predicted"/>
<evidence type="ECO:0000313" key="1">
    <source>
        <dbReference type="EMBL" id="WQD37552.1"/>
    </source>
</evidence>
<evidence type="ECO:0000313" key="2">
    <source>
        <dbReference type="Proteomes" id="UP001325680"/>
    </source>
</evidence>